<dbReference type="EMBL" id="WHJL01000002">
    <property type="protein sequence ID" value="MPQ34438.1"/>
    <property type="molecule type" value="Genomic_DNA"/>
</dbReference>
<dbReference type="EMBL" id="CP121468">
    <property type="protein sequence ID" value="WFR89726.1"/>
    <property type="molecule type" value="Genomic_DNA"/>
</dbReference>
<evidence type="ECO:0000313" key="9">
    <source>
        <dbReference type="Proteomes" id="UP000094714"/>
    </source>
</evidence>
<dbReference type="EMBL" id="CP017151">
    <property type="protein sequence ID" value="AOR74847.1"/>
    <property type="molecule type" value="Genomic_DNA"/>
</dbReference>
<accession>A0A0F4HBZ5</accession>
<sequence length="143" mass="15825">MARKFLTGLALGSVAAVAAYKALSEEKRQALREQFQGRFKDLMDYLTEYSLLALDVVDGAVGDYQEAASDKLDNLKDTLKDQASKVGNHFTNDNFDAQTEELRQTLAQAHQAQAAPEEDIVIDQTKEQAKEPEKTAGEPLHEP</sequence>
<reference evidence="3 10" key="2">
    <citation type="submission" date="2016-12" db="EMBL/GenBank/DDBJ databases">
        <title>Complete Genome Sequence of Lactobacillus fermentum Strain SNUV175, a Probiotic for Treatment of Bacterial Vaginosis.</title>
        <authorList>
            <person name="Lee S."/>
            <person name="You H.J."/>
            <person name="Kwon B."/>
            <person name="Ko G."/>
        </authorList>
    </citation>
    <scope>NUCLEOTIDE SEQUENCE [LARGE SCALE GENOMIC DNA]</scope>
    <source>
        <strain evidence="3 10">SNUV175</strain>
    </source>
</reference>
<evidence type="ECO:0000256" key="1">
    <source>
        <dbReference type="SAM" id="MobiDB-lite"/>
    </source>
</evidence>
<dbReference type="Proteomes" id="UP000185427">
    <property type="component" value="Chromosome"/>
</dbReference>
<evidence type="ECO:0000313" key="6">
    <source>
        <dbReference type="EMBL" id="PNV57807.1"/>
    </source>
</evidence>
<dbReference type="EMBL" id="POTQ01000011">
    <property type="protein sequence ID" value="PNV57807.1"/>
    <property type="molecule type" value="Genomic_DNA"/>
</dbReference>
<gene>
    <name evidence="3" type="ORF">BUW47_02220</name>
    <name evidence="6" type="ORF">C1Y38_06045</name>
    <name evidence="5" type="ORF">GC247_00510</name>
    <name evidence="7" type="ORF">HCY95_00573</name>
    <name evidence="2" type="ORF">LACFE_CDS1397</name>
    <name evidence="4" type="ORF">LF01B1_05030</name>
    <name evidence="8" type="ORF">P8634_03035</name>
</gene>
<protein>
    <submittedName>
        <fullName evidence="5">YtxH domain-containing protein</fullName>
    </submittedName>
</protein>
<dbReference type="EMBL" id="BOLH01000004">
    <property type="protein sequence ID" value="GIC71488.1"/>
    <property type="molecule type" value="Genomic_DNA"/>
</dbReference>
<dbReference type="AlphaFoldDB" id="A0A0F4HBZ5"/>
<dbReference type="Proteomes" id="UP000466799">
    <property type="component" value="Unassembled WGS sequence"/>
</dbReference>
<evidence type="ECO:0000313" key="14">
    <source>
        <dbReference type="Proteomes" id="UP000653631"/>
    </source>
</evidence>
<evidence type="ECO:0000313" key="8">
    <source>
        <dbReference type="EMBL" id="WFR89726.1"/>
    </source>
</evidence>
<organism evidence="5 12">
    <name type="scientific">Limosilactobacillus fermentum</name>
    <name type="common">Lactobacillus fermentum</name>
    <dbReference type="NCBI Taxonomy" id="1613"/>
    <lineage>
        <taxon>Bacteria</taxon>
        <taxon>Bacillati</taxon>
        <taxon>Bacillota</taxon>
        <taxon>Bacilli</taxon>
        <taxon>Lactobacillales</taxon>
        <taxon>Lactobacillaceae</taxon>
        <taxon>Limosilactobacillus</taxon>
    </lineage>
</organism>
<dbReference type="OrthoDB" id="2319626at2"/>
<dbReference type="Proteomes" id="UP000503169">
    <property type="component" value="Chromosome"/>
</dbReference>
<evidence type="ECO:0000313" key="10">
    <source>
        <dbReference type="Proteomes" id="UP000185427"/>
    </source>
</evidence>
<evidence type="ECO:0000313" key="11">
    <source>
        <dbReference type="Proteomes" id="UP000236514"/>
    </source>
</evidence>
<evidence type="ECO:0000313" key="7">
    <source>
        <dbReference type="EMBL" id="QIX58159.1"/>
    </source>
</evidence>
<dbReference type="STRING" id="1613.GCA_002119645_00599"/>
<reference evidence="6 11" key="3">
    <citation type="submission" date="2018-01" db="EMBL/GenBank/DDBJ databases">
        <title>Draft genome sequence of the feruloyl esterase-producing strain Lactobacillus fermentum CRL 1446, isolated from artisanal goat milk cheese.</title>
        <authorList>
            <person name="Abeijon Mukdsi M.C."/>
            <person name="Saavedra L."/>
            <person name="Gauffin Cano M.P."/>
            <person name="Hebert E.M."/>
            <person name="Medina R.B."/>
        </authorList>
    </citation>
    <scope>NUCLEOTIDE SEQUENCE [LARGE SCALE GENOMIC DNA]</scope>
    <source>
        <strain evidence="6 11">CRL 1446</strain>
    </source>
</reference>
<evidence type="ECO:0000313" key="13">
    <source>
        <dbReference type="Proteomes" id="UP000503169"/>
    </source>
</evidence>
<reference evidence="8" key="7">
    <citation type="submission" date="2023-04" db="EMBL/GenBank/DDBJ databases">
        <title>Genomic of Limosilactobacillus fermentum MSJK0025.</title>
        <authorList>
            <person name="Yang S."/>
        </authorList>
    </citation>
    <scope>NUCLEOTIDE SEQUENCE</scope>
    <source>
        <strain evidence="8">MSJK0025</strain>
    </source>
</reference>
<reference evidence="2 9" key="1">
    <citation type="submission" date="2016-09" db="EMBL/GenBank/DDBJ databases">
        <title>Genome Sequence of the Lactobacillus fermentum strain NCC2970 (CNCM I-5068).</title>
        <authorList>
            <person name="Barretto C."/>
            <person name="Ngom-Bru C."/>
            <person name="Genevaz A."/>
            <person name="Fournier C."/>
            <person name="Moine D."/>
            <person name="Kassam M."/>
            <person name="Iltis A."/>
            <person name="Sagory-Zalkind P."/>
            <person name="Faucherand G."/>
            <person name="Descombes P."/>
            <person name="Duboux S."/>
        </authorList>
    </citation>
    <scope>NUCLEOTIDE SEQUENCE [LARGE SCALE GENOMIC DNA]</scope>
    <source>
        <strain evidence="2 9">NCC2970</strain>
    </source>
</reference>
<dbReference type="EMBL" id="CP019030">
    <property type="protein sequence ID" value="APU45329.1"/>
    <property type="molecule type" value="Genomic_DNA"/>
</dbReference>
<dbReference type="Proteomes" id="UP000094714">
    <property type="component" value="Chromosome"/>
</dbReference>
<dbReference type="RefSeq" id="WP_003682851.1">
    <property type="nucleotide sequence ID" value="NZ_AP024320.1"/>
</dbReference>
<name>A0A0F4HBZ5_LIMFE</name>
<dbReference type="Proteomes" id="UP000653631">
    <property type="component" value="Unassembled WGS sequence"/>
</dbReference>
<feature type="region of interest" description="Disordered" evidence="1">
    <location>
        <begin position="106"/>
        <end position="143"/>
    </location>
</feature>
<dbReference type="EMBL" id="CP050919">
    <property type="protein sequence ID" value="QIX58159.1"/>
    <property type="molecule type" value="Genomic_DNA"/>
</dbReference>
<evidence type="ECO:0000313" key="4">
    <source>
        <dbReference type="EMBL" id="GIC71488.1"/>
    </source>
</evidence>
<dbReference type="PATRIC" id="fig|1613.112.peg.1463"/>
<feature type="compositionally biased region" description="Basic and acidic residues" evidence="1">
    <location>
        <begin position="124"/>
        <end position="143"/>
    </location>
</feature>
<proteinExistence type="predicted"/>
<reference evidence="7 13" key="5">
    <citation type="submission" date="2020-04" db="EMBL/GenBank/DDBJ databases">
        <title>Novel strain L. Fermentum HFD1 producer antibacterial peptides.</title>
        <authorList>
            <person name="Ozhegov G.D."/>
            <person name="Pavlova A.S."/>
            <person name="Zhuravleva D.E."/>
            <person name="Gogoleva N.V."/>
            <person name="Shagimardanova E.I."/>
            <person name="Markelova M.I."/>
            <person name="Yarullina D.R."/>
            <person name="Kayumov A.R."/>
        </authorList>
    </citation>
    <scope>NUCLEOTIDE SEQUENCE [LARGE SCALE GENOMIC DNA]</scope>
    <source>
        <strain evidence="7 13">HFD1</strain>
    </source>
</reference>
<dbReference type="Proteomes" id="UP000236514">
    <property type="component" value="Unassembled WGS sequence"/>
</dbReference>
<reference evidence="5 12" key="4">
    <citation type="submission" date="2019-10" db="EMBL/GenBank/DDBJ databases">
        <title>Genome Sequencing and assembly of Lactobacillus fermentum I2, a lactic acid bacteria.</title>
        <authorList>
            <person name="Lopes L.S."/>
            <person name="Persinoti G.F."/>
            <person name="Riano-Pachon D.M."/>
            <person name="Labate C.A."/>
        </authorList>
    </citation>
    <scope>NUCLEOTIDE SEQUENCE [LARGE SCALE GENOMIC DNA]</scope>
    <source>
        <strain evidence="5 12">I2</strain>
    </source>
</reference>
<dbReference type="Proteomes" id="UP001218104">
    <property type="component" value="Chromosome"/>
</dbReference>
<evidence type="ECO:0000313" key="12">
    <source>
        <dbReference type="Proteomes" id="UP000466799"/>
    </source>
</evidence>
<evidence type="ECO:0000313" key="5">
    <source>
        <dbReference type="EMBL" id="MPQ34438.1"/>
    </source>
</evidence>
<dbReference type="GeneID" id="83715154"/>
<evidence type="ECO:0000313" key="2">
    <source>
        <dbReference type="EMBL" id="AOR74847.1"/>
    </source>
</evidence>
<evidence type="ECO:0000313" key="3">
    <source>
        <dbReference type="EMBL" id="APU45329.1"/>
    </source>
</evidence>
<reference evidence="4 14" key="6">
    <citation type="submission" date="2021-01" db="EMBL/GenBank/DDBJ databases">
        <title>Development of a method for detection of lactic acid bacteria that cause putrefactive shochu mash.</title>
        <authorList>
            <person name="Takashita H."/>
            <person name="Fujihara E."/>
            <person name="Takayama K."/>
            <person name="Yamamoto H."/>
            <person name="Mizutani M."/>
            <person name="Kajiwara Y."/>
        </authorList>
    </citation>
    <scope>NUCLEOTIDE SEQUENCE [LARGE SCALE GENOMIC DNA]</scope>
    <source>
        <strain evidence="4 14">01-B1</strain>
    </source>
</reference>